<keyword evidence="6 9" id="KW-0472">Membrane</keyword>
<dbReference type="GO" id="GO:1990961">
    <property type="term" value="P:xenobiotic detoxification by transmembrane export across the plasma membrane"/>
    <property type="evidence" value="ECO:0007669"/>
    <property type="project" value="UniProtKB-ARBA"/>
</dbReference>
<evidence type="ECO:0000256" key="7">
    <source>
        <dbReference type="ARBA" id="ARBA00038032"/>
    </source>
</evidence>
<dbReference type="GO" id="GO:0015297">
    <property type="term" value="F:antiporter activity"/>
    <property type="evidence" value="ECO:0007669"/>
    <property type="project" value="TreeGrafter"/>
</dbReference>
<dbReference type="GO" id="GO:0015199">
    <property type="term" value="F:amino-acid betaine transmembrane transporter activity"/>
    <property type="evidence" value="ECO:0007669"/>
    <property type="project" value="TreeGrafter"/>
</dbReference>
<dbReference type="PANTHER" id="PTHR30561">
    <property type="entry name" value="SMR FAMILY PROTON-DEPENDENT DRUG EFFLUX TRANSPORTER SUGE"/>
    <property type="match status" value="1"/>
</dbReference>
<dbReference type="SUPFAM" id="SSF103481">
    <property type="entry name" value="Multidrug resistance efflux transporter EmrE"/>
    <property type="match status" value="1"/>
</dbReference>
<evidence type="ECO:0000256" key="2">
    <source>
        <dbReference type="ARBA" id="ARBA00022448"/>
    </source>
</evidence>
<dbReference type="InterPro" id="IPR045324">
    <property type="entry name" value="Small_multidrug_res"/>
</dbReference>
<keyword evidence="11" id="KW-1185">Reference proteome</keyword>
<organism evidence="10 11">
    <name type="scientific">Peredibacter starrii</name>
    <dbReference type="NCBI Taxonomy" id="28202"/>
    <lineage>
        <taxon>Bacteria</taxon>
        <taxon>Pseudomonadati</taxon>
        <taxon>Bdellovibrionota</taxon>
        <taxon>Bacteriovoracia</taxon>
        <taxon>Bacteriovoracales</taxon>
        <taxon>Bacteriovoracaceae</taxon>
        <taxon>Peredibacter</taxon>
    </lineage>
</organism>
<dbReference type="Proteomes" id="UP001324634">
    <property type="component" value="Chromosome"/>
</dbReference>
<dbReference type="InterPro" id="IPR037185">
    <property type="entry name" value="EmrE-like"/>
</dbReference>
<evidence type="ECO:0000256" key="6">
    <source>
        <dbReference type="ARBA" id="ARBA00023136"/>
    </source>
</evidence>
<reference evidence="10 11" key="1">
    <citation type="submission" date="2023-11" db="EMBL/GenBank/DDBJ databases">
        <title>Peredibacter starrii A3.12.</title>
        <authorList>
            <person name="Mitchell R.J."/>
        </authorList>
    </citation>
    <scope>NUCLEOTIDE SEQUENCE [LARGE SCALE GENOMIC DNA]</scope>
    <source>
        <strain evidence="10 11">A3.12</strain>
    </source>
</reference>
<evidence type="ECO:0000256" key="1">
    <source>
        <dbReference type="ARBA" id="ARBA00004651"/>
    </source>
</evidence>
<keyword evidence="3" id="KW-1003">Cell membrane</keyword>
<keyword evidence="2" id="KW-0813">Transport</keyword>
<name>A0AAX4HM40_9BACT</name>
<evidence type="ECO:0000256" key="8">
    <source>
        <dbReference type="RuleBase" id="RU003942"/>
    </source>
</evidence>
<dbReference type="FunFam" id="1.10.3730.20:FF:000001">
    <property type="entry name" value="Quaternary ammonium compound resistance transporter SugE"/>
    <property type="match status" value="1"/>
</dbReference>
<evidence type="ECO:0000313" key="11">
    <source>
        <dbReference type="Proteomes" id="UP001324634"/>
    </source>
</evidence>
<dbReference type="EMBL" id="CP139487">
    <property type="protein sequence ID" value="WPU64333.1"/>
    <property type="molecule type" value="Genomic_DNA"/>
</dbReference>
<dbReference type="AlphaFoldDB" id="A0AAX4HM40"/>
<dbReference type="RefSeq" id="WP_321392940.1">
    <property type="nucleotide sequence ID" value="NZ_CP139487.1"/>
</dbReference>
<evidence type="ECO:0000256" key="3">
    <source>
        <dbReference type="ARBA" id="ARBA00022475"/>
    </source>
</evidence>
<gene>
    <name evidence="10" type="ORF">SOO65_16685</name>
</gene>
<evidence type="ECO:0000313" key="10">
    <source>
        <dbReference type="EMBL" id="WPU64333.1"/>
    </source>
</evidence>
<dbReference type="InterPro" id="IPR000390">
    <property type="entry name" value="Small_drug/metabolite_transptr"/>
</dbReference>
<dbReference type="KEGG" id="psti:SOO65_16685"/>
<dbReference type="GO" id="GO:0015220">
    <property type="term" value="F:choline transmembrane transporter activity"/>
    <property type="evidence" value="ECO:0007669"/>
    <property type="project" value="TreeGrafter"/>
</dbReference>
<dbReference type="Pfam" id="PF00893">
    <property type="entry name" value="Multi_Drug_Res"/>
    <property type="match status" value="1"/>
</dbReference>
<evidence type="ECO:0000256" key="5">
    <source>
        <dbReference type="ARBA" id="ARBA00022989"/>
    </source>
</evidence>
<feature type="transmembrane region" description="Helical" evidence="9">
    <location>
        <begin position="57"/>
        <end position="78"/>
    </location>
</feature>
<evidence type="ECO:0000256" key="9">
    <source>
        <dbReference type="SAM" id="Phobius"/>
    </source>
</evidence>
<proteinExistence type="inferred from homology"/>
<dbReference type="PANTHER" id="PTHR30561:SF1">
    <property type="entry name" value="MULTIDRUG TRANSPORTER EMRE"/>
    <property type="match status" value="1"/>
</dbReference>
<protein>
    <submittedName>
        <fullName evidence="10">SMR family transporter</fullName>
    </submittedName>
</protein>
<dbReference type="GO" id="GO:0031460">
    <property type="term" value="P:glycine betaine transport"/>
    <property type="evidence" value="ECO:0007669"/>
    <property type="project" value="TreeGrafter"/>
</dbReference>
<feature type="transmembrane region" description="Helical" evidence="9">
    <location>
        <begin position="84"/>
        <end position="103"/>
    </location>
</feature>
<sequence length="109" mass="11560">MNYILLAVAVIFEVIGTSLLKTTEGFTKVLPSIALLGCYSMAFYLMSIVVKTIPVGIVYATWSAGGIVLVSAISYFIFKQSLDLTAILGLGLIIAGVIIINVFSKAGTH</sequence>
<accession>A0AAX4HM40</accession>
<comment type="subcellular location">
    <subcellularLocation>
        <location evidence="1 8">Cell membrane</location>
        <topology evidence="1 8">Multi-pass membrane protein</topology>
    </subcellularLocation>
</comment>
<evidence type="ECO:0000256" key="4">
    <source>
        <dbReference type="ARBA" id="ARBA00022692"/>
    </source>
</evidence>
<keyword evidence="4 8" id="KW-0812">Transmembrane</keyword>
<keyword evidence="5 9" id="KW-1133">Transmembrane helix</keyword>
<comment type="similarity">
    <text evidence="7 8">Belongs to the drug/metabolite transporter (DMT) superfamily. Small multidrug resistance (SMR) (TC 2.A.7.1) family.</text>
</comment>
<feature type="transmembrane region" description="Helical" evidence="9">
    <location>
        <begin position="30"/>
        <end position="50"/>
    </location>
</feature>
<dbReference type="GO" id="GO:0005886">
    <property type="term" value="C:plasma membrane"/>
    <property type="evidence" value="ECO:0007669"/>
    <property type="project" value="UniProtKB-SubCell"/>
</dbReference>
<dbReference type="Gene3D" id="1.10.3730.20">
    <property type="match status" value="1"/>
</dbReference>